<dbReference type="PRINTS" id="PR00723">
    <property type="entry name" value="SUBTILISIN"/>
</dbReference>
<dbReference type="Gene3D" id="2.60.40.10">
    <property type="entry name" value="Immunoglobulins"/>
    <property type="match status" value="1"/>
</dbReference>
<feature type="domain" description="PA" evidence="10">
    <location>
        <begin position="465"/>
        <end position="529"/>
    </location>
</feature>
<evidence type="ECO:0000256" key="2">
    <source>
        <dbReference type="ARBA" id="ARBA00022670"/>
    </source>
</evidence>
<evidence type="ECO:0000256" key="6">
    <source>
        <dbReference type="PIRSR" id="PIRSR615500-1"/>
    </source>
</evidence>
<dbReference type="InterPro" id="IPR036852">
    <property type="entry name" value="Peptidase_S8/S53_dom_sf"/>
</dbReference>
<feature type="active site" description="Charge relay system" evidence="6 7">
    <location>
        <position position="174"/>
    </location>
</feature>
<dbReference type="InterPro" id="IPR015500">
    <property type="entry name" value="Peptidase_S8_subtilisin-rel"/>
</dbReference>
<dbReference type="Gene3D" id="3.30.70.80">
    <property type="entry name" value="Peptidase S8 propeptide/proteinase inhibitor I9"/>
    <property type="match status" value="1"/>
</dbReference>
<dbReference type="InterPro" id="IPR000209">
    <property type="entry name" value="Peptidase_S8/S53_dom"/>
</dbReference>
<dbReference type="PROSITE" id="PS51892">
    <property type="entry name" value="SUBTILASE"/>
    <property type="match status" value="1"/>
</dbReference>
<reference evidence="12" key="1">
    <citation type="submission" date="2019-04" db="EMBL/GenBank/DDBJ databases">
        <authorList>
            <person name="Brambilla D."/>
        </authorList>
    </citation>
    <scope>NUCLEOTIDE SEQUENCE</scope>
    <source>
        <strain evidence="12">BAL1</strain>
    </source>
</reference>
<dbReference type="Pfam" id="PF02225">
    <property type="entry name" value="PA"/>
    <property type="match status" value="1"/>
</dbReference>
<dbReference type="PROSITE" id="PS00136">
    <property type="entry name" value="SUBTILASE_ASP"/>
    <property type="match status" value="1"/>
</dbReference>
<dbReference type="Pfam" id="PF05922">
    <property type="entry name" value="Inhibitor_I9"/>
    <property type="match status" value="1"/>
</dbReference>
<dbReference type="PANTHER" id="PTHR10795">
    <property type="entry name" value="PROPROTEIN CONVERTASE SUBTILISIN/KEXIN"/>
    <property type="match status" value="1"/>
</dbReference>
<dbReference type="SUPFAM" id="SSF52743">
    <property type="entry name" value="Subtilisin-like"/>
    <property type="match status" value="1"/>
</dbReference>
<protein>
    <submittedName>
        <fullName evidence="12">Serine protease, subtilase family</fullName>
    </submittedName>
</protein>
<dbReference type="GO" id="GO:0006508">
    <property type="term" value="P:proteolysis"/>
    <property type="evidence" value="ECO:0007669"/>
    <property type="project" value="UniProtKB-KW"/>
</dbReference>
<dbReference type="InterPro" id="IPR020008">
    <property type="entry name" value="GlyGly_CTERM"/>
</dbReference>
<evidence type="ECO:0000256" key="7">
    <source>
        <dbReference type="PROSITE-ProRule" id="PRU01240"/>
    </source>
</evidence>
<dbReference type="Pfam" id="PF22352">
    <property type="entry name" value="K319L-like_PKD"/>
    <property type="match status" value="1"/>
</dbReference>
<name>A0A486XVM1_9GAMM</name>
<keyword evidence="4 7" id="KW-0378">Hydrolase</keyword>
<dbReference type="Gene3D" id="3.40.50.200">
    <property type="entry name" value="Peptidase S8/S53 domain"/>
    <property type="match status" value="1"/>
</dbReference>
<comment type="similarity">
    <text evidence="1 7 8">Belongs to the peptidase S8 family.</text>
</comment>
<evidence type="ECO:0000259" key="10">
    <source>
        <dbReference type="Pfam" id="PF02225"/>
    </source>
</evidence>
<keyword evidence="5 7" id="KW-0720">Serine protease</keyword>
<dbReference type="InterPro" id="IPR023828">
    <property type="entry name" value="Peptidase_S8_Ser-AS"/>
</dbReference>
<organism evidence="12">
    <name type="scientific">Rheinheimera sp. BAL341</name>
    <dbReference type="NCBI Taxonomy" id="1708203"/>
    <lineage>
        <taxon>Bacteria</taxon>
        <taxon>Pseudomonadati</taxon>
        <taxon>Pseudomonadota</taxon>
        <taxon>Gammaproteobacteria</taxon>
        <taxon>Chromatiales</taxon>
        <taxon>Chromatiaceae</taxon>
        <taxon>Rheinheimera</taxon>
    </lineage>
</organism>
<evidence type="ECO:0000256" key="5">
    <source>
        <dbReference type="ARBA" id="ARBA00022825"/>
    </source>
</evidence>
<dbReference type="InterPro" id="IPR010259">
    <property type="entry name" value="S8pro/Inhibitor_I9"/>
</dbReference>
<feature type="domain" description="Peptidase S8/S53" evidence="9">
    <location>
        <begin position="165"/>
        <end position="399"/>
    </location>
</feature>
<dbReference type="CDD" id="cd02120">
    <property type="entry name" value="PA_subtilisin_like"/>
    <property type="match status" value="1"/>
</dbReference>
<evidence type="ECO:0000313" key="12">
    <source>
        <dbReference type="EMBL" id="VHO06416.1"/>
    </source>
</evidence>
<dbReference type="SUPFAM" id="SSF49299">
    <property type="entry name" value="PKD domain"/>
    <property type="match status" value="1"/>
</dbReference>
<feature type="domain" description="Inhibitor I9" evidence="11">
    <location>
        <begin position="73"/>
        <end position="139"/>
    </location>
</feature>
<feature type="active site" description="Charge relay system" evidence="6 7">
    <location>
        <position position="247"/>
    </location>
</feature>
<dbReference type="NCBIfam" id="TIGR03501">
    <property type="entry name" value="GlyGly_CTERM"/>
    <property type="match status" value="1"/>
</dbReference>
<evidence type="ECO:0000259" key="9">
    <source>
        <dbReference type="Pfam" id="PF00082"/>
    </source>
</evidence>
<dbReference type="EMBL" id="CAAJGR010000033">
    <property type="protein sequence ID" value="VHO06416.1"/>
    <property type="molecule type" value="Genomic_DNA"/>
</dbReference>
<dbReference type="Pfam" id="PF00082">
    <property type="entry name" value="Peptidase_S8"/>
    <property type="match status" value="2"/>
</dbReference>
<evidence type="ECO:0000259" key="11">
    <source>
        <dbReference type="Pfam" id="PF05922"/>
    </source>
</evidence>
<evidence type="ECO:0000256" key="1">
    <source>
        <dbReference type="ARBA" id="ARBA00011073"/>
    </source>
</evidence>
<sequence length="1686" mass="180838">MWQNDGRNIAVNPVHNKFQPEADLTGEHVYIVRLHGPTLSQQYQVLQQKTAATAAVSTKLYGKGQHMPAELVQHQADLLKQQQQVLQQIDSQLGQKPVRRQFTATLNGFSLSVTQDEAQRIAALPGVASVQRSTLYQLHTDAGPAVIEADQVWAGNTSLNLPLKGEGVVVGVLDTGVNTDHPSFAAVAEDGYLHINPLGSGNYIGDCQVAGFEDRCNDKLIGVRSYPVITDTYQYMYPAVGEDLNGHGSHTASTAAGNTMTNVDLILPEVSAASDGILIKQGLFPQVSGVAPRANIISYQVCYPHSGCPGEALLAAIEDAVTDGVDVINFSIGNVINQKSPWQDTLELAFLGATKAGVATAAAAGNAGGSGYQEQFGYIDHASPWLLNVAATTTGRSVDITTTLDNFSGADNAPFAAIAGGGINDVALTGVLVDAANYGDIQCLQPFAPGTFDQVLDANNNPIVDGEGNPVPVIVACQRGENARVEKAEHVAAGGAEGFVLYNLSDWGDEGTISYTDRYVVPGLHITANDWYGLSYWLQTPADAGHWLTISATEISRTVDADQQDRLAEFSSRGPSLANPYQLVPSVSAPGVNIYAAYKDESPLAELNGEAPVTGDFNFLSGTSMAAPHVAGALALLTQAHPDWTVAEKYSALQLTAEPEVAIVRYEGESYEQRIPARIYRAGTGRINVKHALDSGLVMNESHDNMLAADPNNGGLPHKLNVPQLVNFNCRPTCTWMRTFTATKDGSWELSADPVVNFSYDTSSQYVQNGVQLDIVPASFTLKAGESQTVMVTAGVTKTHDIFGNSEVELQSHIMLREVSNAAPKMHIPVVFKYNAGDLPEKIDVNMHAAAGNFPIKGIVLPESDAPVANVYQPVAPHIELVTLPTDDETVMPWPAYPYQDEPVEQIVDEATSIRWITVPESSKRLVVEQLDKLTKIPTGYVPSSNLVIYVGKDVNGDGIADPRTEILCASLHTIFNNYCYIDDPEPGEYWAMVYNPFDYSLPGDYTYKVAYAVVSGDTADNLTMQLPANTNGVTPVTAELNWDLPDAVDGDLFYSGFDIGSSANNPSSAGFVPLRLTRGANHISVSADRTRARVGQSLNLTFAGLPNLSGADRGFNISAALPAGLVVDTAAIRVSDDSIVTNVSIEDGLLTISGQQADTSAVQAEYVISTNQDDAMCYMPDFGQNDPTYVDLLALGATPSFGGDSSLDLRMGTDLPFSMLFADYDGYKLYNNEYAAAPSMQIRGNGNITFSGEVYFYPAHYPFPYGGSPHEAMGVLWRGWGGNPLVFDPMFTPFNGWDEGITVAYSTEYAVVQWNGSRSVHFEFDPDTWEETRFDLDDRFNFQVVMHKDTRFEKGAFEFYFGYQHLHFNGDGRGSVGIQGYRGQRDPWGPILGHLGSGFAYEDLEQKLQEGLVVCMDYNGPESSQFSVTVPVRVTNTAIAQTLNISGVAQLAGMADMDVSVSLEVPGNISNGVYADITIVEDTMLEDFFILYADEANSANTVSITGANISAEVHSHKSGGKATITPAANFFGSTEVTVTVADKDNPADKASSSFMLHVTNVNDGPEAKVISTNVTGTAGSNITLDAGSSLDVDGDVLTYSWSQTSGTELNSSINGAKLLLSSVPQGSYKFEVTVSDGQATDTAEVSVVVNANTVDTAVSKKSGGSFGFWLLAALGVFASRRQRQI</sequence>
<feature type="domain" description="Peptidase S8/S53" evidence="9">
    <location>
        <begin position="538"/>
        <end position="657"/>
    </location>
</feature>
<keyword evidence="3" id="KW-0732">Signal</keyword>
<evidence type="ECO:0000256" key="3">
    <source>
        <dbReference type="ARBA" id="ARBA00022729"/>
    </source>
</evidence>
<dbReference type="InterPro" id="IPR023827">
    <property type="entry name" value="Peptidase_S8_Asp-AS"/>
</dbReference>
<dbReference type="PROSITE" id="PS00138">
    <property type="entry name" value="SUBTILASE_SER"/>
    <property type="match status" value="1"/>
</dbReference>
<gene>
    <name evidence="12" type="ORF">BAL341_3437</name>
</gene>
<dbReference type="InterPro" id="IPR045051">
    <property type="entry name" value="SBT"/>
</dbReference>
<dbReference type="InterPro" id="IPR035986">
    <property type="entry name" value="PKD_dom_sf"/>
</dbReference>
<dbReference type="InterPro" id="IPR003137">
    <property type="entry name" value="PA_domain"/>
</dbReference>
<dbReference type="InterPro" id="IPR013783">
    <property type="entry name" value="Ig-like_fold"/>
</dbReference>
<evidence type="ECO:0000256" key="4">
    <source>
        <dbReference type="ARBA" id="ARBA00022801"/>
    </source>
</evidence>
<dbReference type="GO" id="GO:0004252">
    <property type="term" value="F:serine-type endopeptidase activity"/>
    <property type="evidence" value="ECO:0007669"/>
    <property type="project" value="UniProtKB-UniRule"/>
</dbReference>
<feature type="active site" description="Charge relay system" evidence="6 7">
    <location>
        <position position="624"/>
    </location>
</feature>
<dbReference type="Gene3D" id="3.50.30.30">
    <property type="match status" value="1"/>
</dbReference>
<dbReference type="InterPro" id="IPR037045">
    <property type="entry name" value="S8pro/Inhibitor_I9_sf"/>
</dbReference>
<accession>A0A486XVM1</accession>
<evidence type="ECO:0000256" key="8">
    <source>
        <dbReference type="RuleBase" id="RU003355"/>
    </source>
</evidence>
<proteinExistence type="inferred from homology"/>
<keyword evidence="2 7" id="KW-0645">Protease</keyword>